<proteinExistence type="predicted"/>
<dbReference type="EMBL" id="MN740938">
    <property type="protein sequence ID" value="QHU18822.1"/>
    <property type="molecule type" value="Genomic_DNA"/>
</dbReference>
<organism evidence="1">
    <name type="scientific">viral metagenome</name>
    <dbReference type="NCBI Taxonomy" id="1070528"/>
    <lineage>
        <taxon>unclassified sequences</taxon>
        <taxon>metagenomes</taxon>
        <taxon>organismal metagenomes</taxon>
    </lineage>
</organism>
<evidence type="ECO:0000313" key="1">
    <source>
        <dbReference type="EMBL" id="QHU18822.1"/>
    </source>
</evidence>
<protein>
    <submittedName>
        <fullName evidence="1">Uncharacterized protein</fullName>
    </submittedName>
</protein>
<sequence length="230" mass="26746">MAAAQQVESIEIDAFNTNLHSCRILCQGPFPNHKYPPIVESIQRLREPFKKKILLTHAAFSLSKYVPLQYDAMFQVKDSQDWTLIITYITYAPKPMLVVSEDIIIPDGLWQKVPRSVTFVNVQSSYVSHIRPYDAIFFAPVEEITSSYSDYIFKVLQNVYRANYTPKEHKEVLQELRMAKAGIAWTKYEEDKPGGSVYWYDPVERNQGDNLSNKQMSELFSWLSDNFKRD</sequence>
<reference evidence="1" key="1">
    <citation type="journal article" date="2020" name="Nature">
        <title>Giant virus diversity and host interactions through global metagenomics.</title>
        <authorList>
            <person name="Schulz F."/>
            <person name="Roux S."/>
            <person name="Paez-Espino D."/>
            <person name="Jungbluth S."/>
            <person name="Walsh D.A."/>
            <person name="Denef V.J."/>
            <person name="McMahon K.D."/>
            <person name="Konstantinidis K.T."/>
            <person name="Eloe-Fadrosh E.A."/>
            <person name="Kyrpides N.C."/>
            <person name="Woyke T."/>
        </authorList>
    </citation>
    <scope>NUCLEOTIDE SEQUENCE</scope>
    <source>
        <strain evidence="1">GVMAG-S-3300013006-158</strain>
    </source>
</reference>
<name>A0A6C0KLB3_9ZZZZ</name>
<dbReference type="AlphaFoldDB" id="A0A6C0KLB3"/>
<accession>A0A6C0KLB3</accession>